<accession>A0A447TSJ2</accession>
<keyword evidence="1" id="KW-0732">Signal</keyword>
<gene>
    <name evidence="2" type="primary">yiaO_2</name>
    <name evidence="2" type="ORF">NCTC6754_02147</name>
</gene>
<dbReference type="GO" id="GO:0055085">
    <property type="term" value="P:transmembrane transport"/>
    <property type="evidence" value="ECO:0007669"/>
    <property type="project" value="InterPro"/>
</dbReference>
<dbReference type="Gene3D" id="3.40.190.170">
    <property type="entry name" value="Bacterial extracellular solute-binding protein, family 7"/>
    <property type="match status" value="1"/>
</dbReference>
<protein>
    <submittedName>
        <fullName evidence="2">C4-dicarboxylate ABC transporter substrate-binding protein</fullName>
    </submittedName>
</protein>
<sequence>MSPSCFRDTAHAHKTLDGKVGDELKKSLDSKGLKVLAYWENGWRDVTNSRAPVKTPGDLKGLKIRTNNSPMNIAAFKNLRREPYSDAILRSPIPASKPVRLMPRNTLSTSCGQRNSMRYRNISPSLITPIRLCCW</sequence>
<name>A0A447TSJ2_SALET</name>
<dbReference type="PANTHER" id="PTHR33376">
    <property type="match status" value="1"/>
</dbReference>
<evidence type="ECO:0000313" key="2">
    <source>
        <dbReference type="EMBL" id="VEB52393.1"/>
    </source>
</evidence>
<evidence type="ECO:0000256" key="1">
    <source>
        <dbReference type="ARBA" id="ARBA00022729"/>
    </source>
</evidence>
<dbReference type="Proteomes" id="UP000269208">
    <property type="component" value="Chromosome"/>
</dbReference>
<dbReference type="GO" id="GO:0030246">
    <property type="term" value="F:carbohydrate binding"/>
    <property type="evidence" value="ECO:0007669"/>
    <property type="project" value="TreeGrafter"/>
</dbReference>
<dbReference type="EMBL" id="LR134190">
    <property type="protein sequence ID" value="VEB52393.1"/>
    <property type="molecule type" value="Genomic_DNA"/>
</dbReference>
<organism evidence="2 3">
    <name type="scientific">Salmonella enterica I</name>
    <dbReference type="NCBI Taxonomy" id="59201"/>
    <lineage>
        <taxon>Bacteria</taxon>
        <taxon>Pseudomonadati</taxon>
        <taxon>Pseudomonadota</taxon>
        <taxon>Gammaproteobacteria</taxon>
        <taxon>Enterobacterales</taxon>
        <taxon>Enterobacteriaceae</taxon>
        <taxon>Salmonella</taxon>
    </lineage>
</organism>
<reference evidence="2 3" key="1">
    <citation type="submission" date="2018-12" db="EMBL/GenBank/DDBJ databases">
        <authorList>
            <consortium name="Pathogen Informatics"/>
        </authorList>
    </citation>
    <scope>NUCLEOTIDE SEQUENCE [LARGE SCALE GENOMIC DNA]</scope>
    <source>
        <strain evidence="2 3">NCTC6754</strain>
    </source>
</reference>
<dbReference type="InterPro" id="IPR038404">
    <property type="entry name" value="TRAP_DctP_sf"/>
</dbReference>
<dbReference type="PANTHER" id="PTHR33376:SF18">
    <property type="entry name" value="2,3-DIKETO-L-GULONATE-BINDING PERIPLASMIC PROTEIN YIAO"/>
    <property type="match status" value="1"/>
</dbReference>
<evidence type="ECO:0000313" key="3">
    <source>
        <dbReference type="Proteomes" id="UP000269208"/>
    </source>
</evidence>
<proteinExistence type="predicted"/>
<dbReference type="AlphaFoldDB" id="A0A447TSJ2"/>
<dbReference type="Pfam" id="PF03480">
    <property type="entry name" value="DctP"/>
    <property type="match status" value="1"/>
</dbReference>
<dbReference type="InterPro" id="IPR018389">
    <property type="entry name" value="DctP_fam"/>
</dbReference>
<dbReference type="NCBIfam" id="NF037995">
    <property type="entry name" value="TRAP_S1"/>
    <property type="match status" value="1"/>
</dbReference>